<proteinExistence type="predicted"/>
<feature type="compositionally biased region" description="Low complexity" evidence="2">
    <location>
        <begin position="548"/>
        <end position="561"/>
    </location>
</feature>
<dbReference type="Pfam" id="PF07593">
    <property type="entry name" value="UnbV_ASPIC"/>
    <property type="match status" value="1"/>
</dbReference>
<dbReference type="EMBL" id="JARRAG010000002">
    <property type="protein sequence ID" value="MDG3006681.1"/>
    <property type="molecule type" value="Genomic_DNA"/>
</dbReference>
<organism evidence="5 6">
    <name type="scientific">Paludisphaera mucosa</name>
    <dbReference type="NCBI Taxonomy" id="3030827"/>
    <lineage>
        <taxon>Bacteria</taxon>
        <taxon>Pseudomonadati</taxon>
        <taxon>Planctomycetota</taxon>
        <taxon>Planctomycetia</taxon>
        <taxon>Isosphaerales</taxon>
        <taxon>Isosphaeraceae</taxon>
        <taxon>Paludisphaera</taxon>
    </lineage>
</organism>
<sequence length="567" mass="59215">MRRGFAAILLATAVAAAHAQALRFEDVAAEAGIAFRFDSGSRGRHDLPEIMGGGLALFDADGDGLLDVYLCNGGPVAAGAGGDDPPCRLYRNLGGLRFEDRTATAAAPGPGYAMGAAAGDFDGDGRVDLFVSGWRGQRLYRNLGGCRFADVTDAAGLGSKGWTTGAAWADLDGDGDLDLYVAAYVDYDADSAPYCAAPDGRRDFCAPEDFEAQPHRLYRNDGGVFTDVAGEAGLPRRRERGLGVLIADFDGDRRPDVYVANDGGRCWLLANRGGMRFEDVAEEAGAARDGRGRALAGMGVAFADLDGDGLPDLAVTNFHRRSTVAFRAVDGLGGFQDDSERLGLAGATREVLGFGIVAADFDADGRVDLLQADGHVLDRARLGVPFAMPPILLRGRDGGFDDASRGAGPWFARPALGRGLAVGDVDDDGRLDVAAAALDAPFALLHNRTDAGPAIRVDLVDRRGLPAIGARVRARIGGRTIAQDLIGGGSYLSSSPPRLIFGLGAATAIDVLEVSWPWGALETWRDLRPGEPALVVEGSAPPRPPDEPAAAGARPGPEAARISARRP</sequence>
<name>A0ABT6FGH3_9BACT</name>
<dbReference type="PANTHER" id="PTHR16026">
    <property type="entry name" value="CARTILAGE ACIDIC PROTEIN 1"/>
    <property type="match status" value="1"/>
</dbReference>
<feature type="signal peptide" evidence="3">
    <location>
        <begin position="1"/>
        <end position="19"/>
    </location>
</feature>
<evidence type="ECO:0000259" key="4">
    <source>
        <dbReference type="Pfam" id="PF07593"/>
    </source>
</evidence>
<dbReference type="Proteomes" id="UP001216907">
    <property type="component" value="Unassembled WGS sequence"/>
</dbReference>
<dbReference type="SUPFAM" id="SSF69318">
    <property type="entry name" value="Integrin alpha N-terminal domain"/>
    <property type="match status" value="1"/>
</dbReference>
<evidence type="ECO:0000256" key="2">
    <source>
        <dbReference type="SAM" id="MobiDB-lite"/>
    </source>
</evidence>
<dbReference type="Pfam" id="PF13517">
    <property type="entry name" value="FG-GAP_3"/>
    <property type="match status" value="2"/>
</dbReference>
<feature type="chain" id="PRO_5047216733" evidence="3">
    <location>
        <begin position="20"/>
        <end position="567"/>
    </location>
</feature>
<comment type="caution">
    <text evidence="5">The sequence shown here is derived from an EMBL/GenBank/DDBJ whole genome shotgun (WGS) entry which is preliminary data.</text>
</comment>
<dbReference type="InterPro" id="IPR028994">
    <property type="entry name" value="Integrin_alpha_N"/>
</dbReference>
<evidence type="ECO:0000256" key="3">
    <source>
        <dbReference type="SAM" id="SignalP"/>
    </source>
</evidence>
<dbReference type="InterPro" id="IPR011519">
    <property type="entry name" value="UnbV_ASPIC"/>
</dbReference>
<evidence type="ECO:0000313" key="5">
    <source>
        <dbReference type="EMBL" id="MDG3006681.1"/>
    </source>
</evidence>
<dbReference type="Gene3D" id="2.130.10.130">
    <property type="entry name" value="Integrin alpha, N-terminal"/>
    <property type="match status" value="2"/>
</dbReference>
<feature type="region of interest" description="Disordered" evidence="2">
    <location>
        <begin position="532"/>
        <end position="567"/>
    </location>
</feature>
<protein>
    <submittedName>
        <fullName evidence="5">CRTAC1 family protein</fullName>
    </submittedName>
</protein>
<reference evidence="5 6" key="1">
    <citation type="submission" date="2023-03" db="EMBL/GenBank/DDBJ databases">
        <title>Paludisphaera mucosa sp. nov. a novel planctomycete from northern fen.</title>
        <authorList>
            <person name="Ivanova A."/>
        </authorList>
    </citation>
    <scope>NUCLEOTIDE SEQUENCE [LARGE SCALE GENOMIC DNA]</scope>
    <source>
        <strain evidence="5 6">Pla2</strain>
    </source>
</reference>
<keyword evidence="6" id="KW-1185">Reference proteome</keyword>
<dbReference type="PANTHER" id="PTHR16026:SF0">
    <property type="entry name" value="CARTILAGE ACIDIC PROTEIN 1"/>
    <property type="match status" value="1"/>
</dbReference>
<accession>A0ABT6FGH3</accession>
<dbReference type="InterPro" id="IPR013517">
    <property type="entry name" value="FG-GAP"/>
</dbReference>
<keyword evidence="1 3" id="KW-0732">Signal</keyword>
<gene>
    <name evidence="5" type="ORF">PZE19_23175</name>
</gene>
<evidence type="ECO:0000256" key="1">
    <source>
        <dbReference type="ARBA" id="ARBA00022729"/>
    </source>
</evidence>
<evidence type="ECO:0000313" key="6">
    <source>
        <dbReference type="Proteomes" id="UP001216907"/>
    </source>
</evidence>
<feature type="domain" description="ASPIC/UnbV" evidence="4">
    <location>
        <begin position="467"/>
        <end position="529"/>
    </location>
</feature>
<dbReference type="InterPro" id="IPR027039">
    <property type="entry name" value="Crtac1"/>
</dbReference>
<dbReference type="RefSeq" id="WP_277862974.1">
    <property type="nucleotide sequence ID" value="NZ_JARRAG010000002.1"/>
</dbReference>